<feature type="region of interest" description="Disordered" evidence="1">
    <location>
        <begin position="524"/>
        <end position="582"/>
    </location>
</feature>
<feature type="compositionally biased region" description="Basic residues" evidence="1">
    <location>
        <begin position="526"/>
        <end position="541"/>
    </location>
</feature>
<evidence type="ECO:0000256" key="1">
    <source>
        <dbReference type="SAM" id="MobiDB-lite"/>
    </source>
</evidence>
<evidence type="ECO:0000313" key="3">
    <source>
        <dbReference type="Proteomes" id="UP001187531"/>
    </source>
</evidence>
<name>A0AA88L0H3_ARTSF</name>
<gene>
    <name evidence="2" type="ORF">QYM36_013973</name>
</gene>
<feature type="compositionally biased region" description="Basic and acidic residues" evidence="1">
    <location>
        <begin position="560"/>
        <end position="574"/>
    </location>
</feature>
<comment type="caution">
    <text evidence="2">The sequence shown here is derived from an EMBL/GenBank/DDBJ whole genome shotgun (WGS) entry which is preliminary data.</text>
</comment>
<feature type="compositionally biased region" description="Low complexity" evidence="1">
    <location>
        <begin position="210"/>
        <end position="222"/>
    </location>
</feature>
<keyword evidence="3" id="KW-1185">Reference proteome</keyword>
<organism evidence="2 3">
    <name type="scientific">Artemia franciscana</name>
    <name type="common">Brine shrimp</name>
    <name type="synonym">Artemia sanfranciscana</name>
    <dbReference type="NCBI Taxonomy" id="6661"/>
    <lineage>
        <taxon>Eukaryota</taxon>
        <taxon>Metazoa</taxon>
        <taxon>Ecdysozoa</taxon>
        <taxon>Arthropoda</taxon>
        <taxon>Crustacea</taxon>
        <taxon>Branchiopoda</taxon>
        <taxon>Anostraca</taxon>
        <taxon>Artemiidae</taxon>
        <taxon>Artemia</taxon>
    </lineage>
</organism>
<feature type="compositionally biased region" description="Basic residues" evidence="1">
    <location>
        <begin position="631"/>
        <end position="640"/>
    </location>
</feature>
<dbReference type="AlphaFoldDB" id="A0AA88L0H3"/>
<dbReference type="Proteomes" id="UP001187531">
    <property type="component" value="Unassembled WGS sequence"/>
</dbReference>
<proteinExistence type="predicted"/>
<feature type="compositionally biased region" description="Basic and acidic residues" evidence="1">
    <location>
        <begin position="192"/>
        <end position="205"/>
    </location>
</feature>
<feature type="region of interest" description="Disordered" evidence="1">
    <location>
        <begin position="166"/>
        <end position="226"/>
    </location>
</feature>
<feature type="region of interest" description="Disordered" evidence="1">
    <location>
        <begin position="600"/>
        <end position="641"/>
    </location>
</feature>
<reference evidence="2" key="1">
    <citation type="submission" date="2023-07" db="EMBL/GenBank/DDBJ databases">
        <title>Chromosome-level genome assembly of Artemia franciscana.</title>
        <authorList>
            <person name="Jo E."/>
        </authorList>
    </citation>
    <scope>NUCLEOTIDE SEQUENCE</scope>
    <source>
        <tissue evidence="2">Whole body</tissue>
    </source>
</reference>
<sequence>MVLTYPINHGGNSSFIKSSSSLSNKSSNPILPPFLITAVDCHLCITINVKHVLPENFVMKFHPDSDASKIQCDFCNGATDYCLCLSFHSQSLFIINSPVVDVWDNNVTVQFELDFRTSCDSFEFELFSGWDWSILEQVKVDDVVREVKDSLKKKLKNEAPISMLPKPEDILTDVPNLKPETSQPLEGDQVEDDCRPTARSNDKTGRVGRSYSESSDDGSLSSTPNRGILKRRFKSRSYSESSFDELPFRESLPEITNEPSFGSYKEENVGSVDRSKKTVRFSNVVKEQIYRVCLKSLSCAKGFITFKQLTKGDDHRSIAIMKLDPGQLRLKAVPAGAFQSFHSNVMSTIFAYEPKAKVTCEHFIAAAKHLTVKIPSTWKEDVLFHTKFLVPSLRKNPLTAEGVLAVACQLPISIDVDRLHDEWRLIQLEDEPEDLHDQRVDSDWTHLLIYNRDRSFSNLKSVLRASLIVLHGSANIECNFCESKNALNQHQALMLGITLNAKLTVKDALKPNCGKVKLTNSSIVGQRKKNQRKAQCKKRKMSLSSSIESSDGEFMSQASKVKDLETEEKVHSDYAPHPPDCVDPGTKEQFEVIEQNEVELGESLDGTHINDSGVELDGEAQIEGKRESNKSKRKKGKGKKKNEITDLMFALEI</sequence>
<evidence type="ECO:0000313" key="2">
    <source>
        <dbReference type="EMBL" id="KAK2708221.1"/>
    </source>
</evidence>
<protein>
    <submittedName>
        <fullName evidence="2">Uncharacterized protein</fullName>
    </submittedName>
</protein>
<dbReference type="EMBL" id="JAVRJZ010000018">
    <property type="protein sequence ID" value="KAK2708221.1"/>
    <property type="molecule type" value="Genomic_DNA"/>
</dbReference>
<accession>A0AA88L0H3</accession>